<dbReference type="PANTHER" id="PTHR44757:SF2">
    <property type="entry name" value="BIOFILM ARCHITECTURE MAINTENANCE PROTEIN MBAA"/>
    <property type="match status" value="1"/>
</dbReference>
<dbReference type="InterPro" id="IPR029787">
    <property type="entry name" value="Nucleotide_cyclase"/>
</dbReference>
<evidence type="ECO:0000256" key="2">
    <source>
        <dbReference type="ARBA" id="ARBA00022692"/>
    </source>
</evidence>
<dbReference type="InterPro" id="IPR035965">
    <property type="entry name" value="PAS-like_dom_sf"/>
</dbReference>
<dbReference type="Proteomes" id="UP001054820">
    <property type="component" value="Chromosome"/>
</dbReference>
<dbReference type="SMART" id="SM00052">
    <property type="entry name" value="EAL"/>
    <property type="match status" value="1"/>
</dbReference>
<evidence type="ECO:0000313" key="9">
    <source>
        <dbReference type="EMBL" id="BCN94165.1"/>
    </source>
</evidence>
<dbReference type="Gene3D" id="3.30.70.270">
    <property type="match status" value="1"/>
</dbReference>
<name>A0ABN6CYG0_9GAMM</name>
<dbReference type="SUPFAM" id="SSF55073">
    <property type="entry name" value="Nucleotide cyclase"/>
    <property type="match status" value="1"/>
</dbReference>
<keyword evidence="10" id="KW-1185">Reference proteome</keyword>
<evidence type="ECO:0000259" key="6">
    <source>
        <dbReference type="PROSITE" id="PS50112"/>
    </source>
</evidence>
<dbReference type="SMART" id="SM00091">
    <property type="entry name" value="PAS"/>
    <property type="match status" value="1"/>
</dbReference>
<dbReference type="RefSeq" id="WP_237261637.1">
    <property type="nucleotide sequence ID" value="NZ_AP024202.1"/>
</dbReference>
<protein>
    <submittedName>
        <fullName evidence="9">Uncharacterized protein</fullName>
    </submittedName>
</protein>
<dbReference type="CDD" id="cd00130">
    <property type="entry name" value="PAS"/>
    <property type="match status" value="1"/>
</dbReference>
<evidence type="ECO:0000256" key="5">
    <source>
        <dbReference type="SAM" id="Phobius"/>
    </source>
</evidence>
<evidence type="ECO:0000256" key="1">
    <source>
        <dbReference type="ARBA" id="ARBA00004370"/>
    </source>
</evidence>
<organism evidence="9 10">
    <name type="scientific">Thiomicrorhabdus immobilis</name>
    <dbReference type="NCBI Taxonomy" id="2791037"/>
    <lineage>
        <taxon>Bacteria</taxon>
        <taxon>Pseudomonadati</taxon>
        <taxon>Pseudomonadota</taxon>
        <taxon>Gammaproteobacteria</taxon>
        <taxon>Thiotrichales</taxon>
        <taxon>Piscirickettsiaceae</taxon>
        <taxon>Thiomicrorhabdus</taxon>
    </lineage>
</organism>
<evidence type="ECO:0000256" key="4">
    <source>
        <dbReference type="ARBA" id="ARBA00023136"/>
    </source>
</evidence>
<dbReference type="Pfam" id="PF00990">
    <property type="entry name" value="GGDEF"/>
    <property type="match status" value="1"/>
</dbReference>
<dbReference type="NCBIfam" id="TIGR00254">
    <property type="entry name" value="GGDEF"/>
    <property type="match status" value="1"/>
</dbReference>
<dbReference type="Pfam" id="PF00563">
    <property type="entry name" value="EAL"/>
    <property type="match status" value="1"/>
</dbReference>
<dbReference type="NCBIfam" id="TIGR00229">
    <property type="entry name" value="sensory_box"/>
    <property type="match status" value="1"/>
</dbReference>
<feature type="transmembrane region" description="Helical" evidence="5">
    <location>
        <begin position="15"/>
        <end position="34"/>
    </location>
</feature>
<dbReference type="Gene3D" id="3.30.450.20">
    <property type="entry name" value="PAS domain"/>
    <property type="match status" value="1"/>
</dbReference>
<feature type="transmembrane region" description="Helical" evidence="5">
    <location>
        <begin position="324"/>
        <end position="345"/>
    </location>
</feature>
<dbReference type="SUPFAM" id="SSF141868">
    <property type="entry name" value="EAL domain-like"/>
    <property type="match status" value="1"/>
</dbReference>
<evidence type="ECO:0000259" key="7">
    <source>
        <dbReference type="PROSITE" id="PS50883"/>
    </source>
</evidence>
<dbReference type="SUPFAM" id="SSF55785">
    <property type="entry name" value="PYP-like sensor domain (PAS domain)"/>
    <property type="match status" value="1"/>
</dbReference>
<dbReference type="CDD" id="cd01948">
    <property type="entry name" value="EAL"/>
    <property type="match status" value="1"/>
</dbReference>
<dbReference type="PROSITE" id="PS50883">
    <property type="entry name" value="EAL"/>
    <property type="match status" value="1"/>
</dbReference>
<dbReference type="Gene3D" id="3.20.20.450">
    <property type="entry name" value="EAL domain"/>
    <property type="match status" value="1"/>
</dbReference>
<evidence type="ECO:0000313" key="10">
    <source>
        <dbReference type="Proteomes" id="UP001054820"/>
    </source>
</evidence>
<keyword evidence="2 5" id="KW-0812">Transmembrane</keyword>
<accession>A0ABN6CYG0</accession>
<feature type="domain" description="EAL" evidence="7">
    <location>
        <begin position="667"/>
        <end position="921"/>
    </location>
</feature>
<dbReference type="PROSITE" id="PS50887">
    <property type="entry name" value="GGDEF"/>
    <property type="match status" value="1"/>
</dbReference>
<feature type="domain" description="PAS" evidence="6">
    <location>
        <begin position="355"/>
        <end position="432"/>
    </location>
</feature>
<dbReference type="InterPro" id="IPR042240">
    <property type="entry name" value="CHASE_sf"/>
</dbReference>
<evidence type="ECO:0000259" key="8">
    <source>
        <dbReference type="PROSITE" id="PS50887"/>
    </source>
</evidence>
<comment type="subcellular location">
    <subcellularLocation>
        <location evidence="1">Membrane</location>
    </subcellularLocation>
</comment>
<dbReference type="InterPro" id="IPR006189">
    <property type="entry name" value="CHASE_dom"/>
</dbReference>
<feature type="domain" description="GGDEF" evidence="8">
    <location>
        <begin position="523"/>
        <end position="658"/>
    </location>
</feature>
<dbReference type="InterPro" id="IPR000160">
    <property type="entry name" value="GGDEF_dom"/>
</dbReference>
<gene>
    <name evidence="9" type="ORF">THMIRHAM_19500</name>
</gene>
<dbReference type="SMART" id="SM00267">
    <property type="entry name" value="GGDEF"/>
    <property type="match status" value="1"/>
</dbReference>
<keyword evidence="3 5" id="KW-1133">Transmembrane helix</keyword>
<dbReference type="Gene3D" id="3.30.450.350">
    <property type="entry name" value="CHASE domain"/>
    <property type="match status" value="1"/>
</dbReference>
<dbReference type="PANTHER" id="PTHR44757">
    <property type="entry name" value="DIGUANYLATE CYCLASE DGCP"/>
    <property type="match status" value="1"/>
</dbReference>
<keyword evidence="4 5" id="KW-0472">Membrane</keyword>
<evidence type="ECO:0000256" key="3">
    <source>
        <dbReference type="ARBA" id="ARBA00022989"/>
    </source>
</evidence>
<dbReference type="Pfam" id="PF03924">
    <property type="entry name" value="CHASE"/>
    <property type="match status" value="1"/>
</dbReference>
<dbReference type="CDD" id="cd01949">
    <property type="entry name" value="GGDEF"/>
    <property type="match status" value="1"/>
</dbReference>
<dbReference type="PROSITE" id="PS50112">
    <property type="entry name" value="PAS"/>
    <property type="match status" value="1"/>
</dbReference>
<dbReference type="InterPro" id="IPR043128">
    <property type="entry name" value="Rev_trsase/Diguanyl_cyclase"/>
</dbReference>
<dbReference type="InterPro" id="IPR052155">
    <property type="entry name" value="Biofilm_reg_signaling"/>
</dbReference>
<dbReference type="InterPro" id="IPR001633">
    <property type="entry name" value="EAL_dom"/>
</dbReference>
<dbReference type="Pfam" id="PF13426">
    <property type="entry name" value="PAS_9"/>
    <property type="match status" value="1"/>
</dbReference>
<reference evidence="9" key="1">
    <citation type="journal article" date="2022" name="Arch. Microbiol.">
        <title>Thiomicrorhabdus immobilis sp. nov., a mesophilic sulfur-oxidizing bacterium isolated from sediment of a brackish lake in northern Japan.</title>
        <authorList>
            <person name="Kojima H."/>
            <person name="Mochizuki J."/>
            <person name="Kanda M."/>
            <person name="Watanabe T."/>
            <person name="Fukui M."/>
        </authorList>
    </citation>
    <scope>NUCLEOTIDE SEQUENCE</scope>
    <source>
        <strain evidence="9">Am19</strain>
    </source>
</reference>
<dbReference type="InterPro" id="IPR000014">
    <property type="entry name" value="PAS"/>
</dbReference>
<dbReference type="InterPro" id="IPR035919">
    <property type="entry name" value="EAL_sf"/>
</dbReference>
<sequence length="936" mass="107176">MNSIVSSLLSKLTKLQILAITLIGVVWLAVVASLEITSQFNQEKNIVEQKSQAIAQQMQLEQKRTETLLNGLSEFYTSQTVKSLPAFREFAKGLLTNNSQNYTIGLAEIISRARKNEVETQQRNMGYESFEISNSELFTEQTGNKLYAFLAITSIIPLDPQRSIYLSEDLFSIPQMVTKFTDSIEDNEPQTLLLTEVRSNTLYKITFKPIYLNSPKLLNHEQRLKQTRGIVFILQPVVKGIETKINHFFSPEKMLITLNATDPSTNSEGPKIHILQESHQQKTFIDEWLNTKTTSKFPILSNIHGPTIEFVRPWLMNNINLTKLLQSLLLGFISYIVFAFTILWLTRYTQSLRQTQTRLSQLLSTSQDAVIITNDLGYIIDWNPEAEKIFGYLKEEAIGQHLVSLIFDKTSQPLVIDETLSQKTLSKIFRDSLKLKALEGKANRTEINLIDRAHNPITAELTISLMNVKSRTEISLFIKDITYQRQTEEAITKMAYFDALTQLENRVYFKQSVETRMKESPDETMALLFMDLDGFKQVNDTLGHSVGDELLKVVGKRIQSALRSHDQTNHICRFGGDEFVIMLSQIDENNASQISLRLLNQIERTMKIDNDELQISASIGIAFYPEHGEDVDTLLRHADTAMYRSKELGKNTYSIYHESMEADLAQRILIEKHLRTAIQNKEFFLLYQPQINLQSGKVVGVEALIRWNNPILGFVPPDKFIPIAEESNLILRIGEWVAQECIKQLSEWKGTRFDSLHIAMNVSSVQFENPHFLSFVNKLMQNANVHNHLLEIELTERTVMNNVTENIARFNKIRANGFGLSVDDFGTGYSSLSYLKKFPLSVLKIDKSFVDGIPQEEEDISIATAILNLAHSLKMRVVAEGIETKEQLEYLKELNCDFGQGYYISHPLAIIELERWFHTNDCYFHAFPLKEELHVQ</sequence>
<proteinExistence type="predicted"/>
<dbReference type="EMBL" id="AP024202">
    <property type="protein sequence ID" value="BCN94165.1"/>
    <property type="molecule type" value="Genomic_DNA"/>
</dbReference>